<evidence type="ECO:0000256" key="2">
    <source>
        <dbReference type="PROSITE-ProRule" id="PRU00708"/>
    </source>
</evidence>
<dbReference type="GO" id="GO:0003723">
    <property type="term" value="F:RNA binding"/>
    <property type="evidence" value="ECO:0007669"/>
    <property type="project" value="InterPro"/>
</dbReference>
<organism evidence="3 4">
    <name type="scientific">Nyssa sinensis</name>
    <dbReference type="NCBI Taxonomy" id="561372"/>
    <lineage>
        <taxon>Eukaryota</taxon>
        <taxon>Viridiplantae</taxon>
        <taxon>Streptophyta</taxon>
        <taxon>Embryophyta</taxon>
        <taxon>Tracheophyta</taxon>
        <taxon>Spermatophyta</taxon>
        <taxon>Magnoliopsida</taxon>
        <taxon>eudicotyledons</taxon>
        <taxon>Gunneridae</taxon>
        <taxon>Pentapetalae</taxon>
        <taxon>asterids</taxon>
        <taxon>Cornales</taxon>
        <taxon>Nyssaceae</taxon>
        <taxon>Nyssa</taxon>
    </lineage>
</organism>
<dbReference type="PANTHER" id="PTHR47926:SF452">
    <property type="entry name" value="PENTATRICOPEPTIDE REPEAT-CONTAINING PROTEIN"/>
    <property type="match status" value="1"/>
</dbReference>
<dbReference type="EMBL" id="CM018037">
    <property type="protein sequence ID" value="KAA8539158.1"/>
    <property type="molecule type" value="Genomic_DNA"/>
</dbReference>
<dbReference type="SUPFAM" id="SSF48452">
    <property type="entry name" value="TPR-like"/>
    <property type="match status" value="1"/>
</dbReference>
<dbReference type="PANTHER" id="PTHR47926">
    <property type="entry name" value="PENTATRICOPEPTIDE REPEAT-CONTAINING PROTEIN"/>
    <property type="match status" value="1"/>
</dbReference>
<dbReference type="FunFam" id="1.25.40.10:FF:000073">
    <property type="entry name" value="Pentatricopeptide repeat-containing protein chloroplastic"/>
    <property type="match status" value="2"/>
</dbReference>
<dbReference type="PROSITE" id="PS51375">
    <property type="entry name" value="PPR"/>
    <property type="match status" value="5"/>
</dbReference>
<dbReference type="Pfam" id="PF01535">
    <property type="entry name" value="PPR"/>
    <property type="match status" value="3"/>
</dbReference>
<feature type="repeat" description="PPR" evidence="2">
    <location>
        <begin position="166"/>
        <end position="200"/>
    </location>
</feature>
<reference evidence="3 4" key="1">
    <citation type="submission" date="2019-09" db="EMBL/GenBank/DDBJ databases">
        <title>A chromosome-level genome assembly of the Chinese tupelo Nyssa sinensis.</title>
        <authorList>
            <person name="Yang X."/>
            <person name="Kang M."/>
            <person name="Yang Y."/>
            <person name="Xiong H."/>
            <person name="Wang M."/>
            <person name="Zhang Z."/>
            <person name="Wang Z."/>
            <person name="Wu H."/>
            <person name="Ma T."/>
            <person name="Liu J."/>
            <person name="Xi Z."/>
        </authorList>
    </citation>
    <scope>NUCLEOTIDE SEQUENCE [LARGE SCALE GENOMIC DNA]</scope>
    <source>
        <strain evidence="3">J267</strain>
        <tissue evidence="3">Leaf</tissue>
    </source>
</reference>
<feature type="repeat" description="PPR" evidence="2">
    <location>
        <begin position="469"/>
        <end position="503"/>
    </location>
</feature>
<evidence type="ECO:0000313" key="3">
    <source>
        <dbReference type="EMBL" id="KAA8539158.1"/>
    </source>
</evidence>
<dbReference type="Proteomes" id="UP000325577">
    <property type="component" value="Linkage Group LG14"/>
</dbReference>
<dbReference type="Pfam" id="PF13041">
    <property type="entry name" value="PPR_2"/>
    <property type="match status" value="4"/>
</dbReference>
<dbReference type="InterPro" id="IPR046960">
    <property type="entry name" value="PPR_At4g14850-like_plant"/>
</dbReference>
<dbReference type="Pfam" id="PF20431">
    <property type="entry name" value="E_motif"/>
    <property type="match status" value="1"/>
</dbReference>
<protein>
    <recommendedName>
        <fullName evidence="5">DYW domain-containing protein</fullName>
    </recommendedName>
</protein>
<feature type="repeat" description="PPR" evidence="2">
    <location>
        <begin position="368"/>
        <end position="402"/>
    </location>
</feature>
<proteinExistence type="predicted"/>
<keyword evidence="1" id="KW-0677">Repeat</keyword>
<evidence type="ECO:0000256" key="1">
    <source>
        <dbReference type="ARBA" id="ARBA00022737"/>
    </source>
</evidence>
<accession>A0A5J5B996</accession>
<sequence>MAFSNLLRLFGNTKSVLRGRTVHGQIITSGFNPDVYTNNHLISMYLKFDSINNARKVFDNMPERNLISWTTLISWYSQMGLAEEALNCFRSMVGDGFDPNDYTYVGAISACARIGAARSAKEIHGRIYRTQQEFNSFVSNCLVNLYGKCGLLKLARFMFDAILEPNLVCWTSLLSCYCQHGENMEGLRIFFQSQKAGVKVNEFSCASALGACAALEILKFGMQVHSLAIKCGIRMDQFVATGLINFYSKCGEIDLAHQAFWEVDEPQLPAWTAFIGGCVQQGKGREAIDLFCMLHSSGLKPSERTFSSVLGAFVDVMEIEAGKQIHSLIIKLGFSSFSVVGNAVLDFYAKCGLPTESLRTFKEMDTHDIVSWNSLISGRVKSGCYGEAIELLSHMLFEGFQPNLYTYSSILSICGDLPAIEWGKQTHCCIMKPGLDSNVVVGSALIDMYAKCGQLGDAWKIFDKLPSKNLVSWNTMLVGYAQHGFGREALEIYDMMQRDGVKPNDITFIGVLSACGHVGLLEEGLRHFNSMTKDYVITPRTEHFACMVSLFARKGQTRGAYDFIRSFPVEPDKVVWRCLLSSCKTHKDLDLGKYAAEKILSIDPDDTSAHIMLSNIYAEAKMWNETAQVRKLMKDKSLKKDPGYSWTELKNKIYSFSAVHNAHFQENSAHEVLNGLTAQLFDAGYVPDVMFSLRYGCNETSHYT</sequence>
<dbReference type="InterPro" id="IPR046848">
    <property type="entry name" value="E_motif"/>
</dbReference>
<dbReference type="InterPro" id="IPR002885">
    <property type="entry name" value="PPR_rpt"/>
</dbReference>
<keyword evidence="4" id="KW-1185">Reference proteome</keyword>
<dbReference type="InterPro" id="IPR011990">
    <property type="entry name" value="TPR-like_helical_dom_sf"/>
</dbReference>
<dbReference type="OrthoDB" id="185373at2759"/>
<dbReference type="GO" id="GO:0009451">
    <property type="term" value="P:RNA modification"/>
    <property type="evidence" value="ECO:0007669"/>
    <property type="project" value="InterPro"/>
</dbReference>
<evidence type="ECO:0000313" key="4">
    <source>
        <dbReference type="Proteomes" id="UP000325577"/>
    </source>
</evidence>
<evidence type="ECO:0008006" key="5">
    <source>
        <dbReference type="Google" id="ProtNLM"/>
    </source>
</evidence>
<gene>
    <name evidence="3" type="ORF">F0562_025850</name>
</gene>
<name>A0A5J5B996_9ASTE</name>
<feature type="repeat" description="PPR" evidence="2">
    <location>
        <begin position="267"/>
        <end position="301"/>
    </location>
</feature>
<dbReference type="Gene3D" id="1.25.40.10">
    <property type="entry name" value="Tetratricopeptide repeat domain"/>
    <property type="match status" value="6"/>
</dbReference>
<dbReference type="AlphaFoldDB" id="A0A5J5B996"/>
<dbReference type="FunFam" id="1.25.40.10:FF:001093">
    <property type="entry name" value="Pentatricopeptide repeat-containing protein At2g34400"/>
    <property type="match status" value="1"/>
</dbReference>
<dbReference type="NCBIfam" id="TIGR00756">
    <property type="entry name" value="PPR"/>
    <property type="match status" value="5"/>
</dbReference>
<feature type="repeat" description="PPR" evidence="2">
    <location>
        <begin position="65"/>
        <end position="99"/>
    </location>
</feature>